<dbReference type="RefSeq" id="XP_030843516.1">
    <property type="nucleotide sequence ID" value="XM_030987656.1"/>
</dbReference>
<reference evidence="3" key="1">
    <citation type="submission" date="2015-02" db="EMBL/GenBank/DDBJ databases">
        <title>Genome sequencing for Strongylocentrotus purpuratus.</title>
        <authorList>
            <person name="Murali S."/>
            <person name="Liu Y."/>
            <person name="Vee V."/>
            <person name="English A."/>
            <person name="Wang M."/>
            <person name="Skinner E."/>
            <person name="Han Y."/>
            <person name="Muzny D.M."/>
            <person name="Worley K.C."/>
            <person name="Gibbs R.A."/>
        </authorList>
    </citation>
    <scope>NUCLEOTIDE SEQUENCE</scope>
</reference>
<evidence type="ECO:0000256" key="1">
    <source>
        <dbReference type="SAM" id="MobiDB-lite"/>
    </source>
</evidence>
<dbReference type="KEGG" id="spu:100893284"/>
<evidence type="ECO:0000313" key="2">
    <source>
        <dbReference type="EnsemblMetazoa" id="XP_030843516"/>
    </source>
</evidence>
<proteinExistence type="predicted"/>
<dbReference type="GeneID" id="100893284"/>
<feature type="region of interest" description="Disordered" evidence="1">
    <location>
        <begin position="1"/>
        <end position="83"/>
    </location>
</feature>
<dbReference type="Proteomes" id="UP000007110">
    <property type="component" value="Unassembled WGS sequence"/>
</dbReference>
<dbReference type="Gene3D" id="1.10.533.10">
    <property type="entry name" value="Death Domain, Fas"/>
    <property type="match status" value="1"/>
</dbReference>
<evidence type="ECO:0000313" key="3">
    <source>
        <dbReference type="Proteomes" id="UP000007110"/>
    </source>
</evidence>
<dbReference type="EnsemblMetazoa" id="XM_030987656">
    <property type="protein sequence ID" value="XP_030843516"/>
    <property type="gene ID" value="LOC100893284"/>
</dbReference>
<feature type="compositionally biased region" description="Basic and acidic residues" evidence="1">
    <location>
        <begin position="319"/>
        <end position="329"/>
    </location>
</feature>
<feature type="compositionally biased region" description="Pro residues" evidence="1">
    <location>
        <begin position="208"/>
        <end position="238"/>
    </location>
</feature>
<reference evidence="2" key="2">
    <citation type="submission" date="2021-01" db="UniProtKB">
        <authorList>
            <consortium name="EnsemblMetazoa"/>
        </authorList>
    </citation>
    <scope>IDENTIFICATION</scope>
</reference>
<dbReference type="AlphaFoldDB" id="A0A7M7NYI6"/>
<feature type="compositionally biased region" description="Basic and acidic residues" evidence="1">
    <location>
        <begin position="251"/>
        <end position="268"/>
    </location>
</feature>
<dbReference type="InterPro" id="IPR011029">
    <property type="entry name" value="DEATH-like_dom_sf"/>
</dbReference>
<protein>
    <submittedName>
        <fullName evidence="2">Uncharacterized protein</fullName>
    </submittedName>
</protein>
<keyword evidence="3" id="KW-1185">Reference proteome</keyword>
<dbReference type="OrthoDB" id="10582220at2759"/>
<accession>A0A7M7NYI6</accession>
<dbReference type="InParanoid" id="A0A7M7NYI6"/>
<organism evidence="2 3">
    <name type="scientific">Strongylocentrotus purpuratus</name>
    <name type="common">Purple sea urchin</name>
    <dbReference type="NCBI Taxonomy" id="7668"/>
    <lineage>
        <taxon>Eukaryota</taxon>
        <taxon>Metazoa</taxon>
        <taxon>Echinodermata</taxon>
        <taxon>Eleutherozoa</taxon>
        <taxon>Echinozoa</taxon>
        <taxon>Echinoidea</taxon>
        <taxon>Euechinoidea</taxon>
        <taxon>Echinacea</taxon>
        <taxon>Camarodonta</taxon>
        <taxon>Echinidea</taxon>
        <taxon>Strongylocentrotidae</taxon>
        <taxon>Strongylocentrotus</taxon>
    </lineage>
</organism>
<name>A0A7M7NYI6_STRPU</name>
<feature type="region of interest" description="Disordered" evidence="1">
    <location>
        <begin position="208"/>
        <end position="330"/>
    </location>
</feature>
<sequence length="434" mass="46068">MANQRRIPVNNADEDIEGQDPRYTVREAIPMDPFHLENGGKPPSPPVSPVRPPERPDGGHPQCSFPNGLNNGHPRPPLTHDEPLYATVNKTGNLSKTVAADLQRPTSSSGHCHKNVVCKTMCKVLNGRRKGAGKKETEPGSVVEKGRLLSPGPEITTYAWYSTNTISLAHCIAISISSTHTPSSNTTTAVTIIIAIIITTPTITAIPLPSPSSPPLPSPSSSSPPPPSSSSSPSPPSDGIPAQENGLGEGDVEKDNGGAATKEGHDTNAHSPGEETSSTSSSVGAKVTNDLVRGAEGGASSLPPVTPGVKNLPEPGDEVGEKNEEELKNKSINPDEIVSENFLDDVTDVINLTSLERISRKFGLTQVVIDNLKDSLRNTSPKNIGFHILQAVLKYQGCKLTFRCLLTAIRDCGNNNAADKLIATFRIDLNLEKR</sequence>
<feature type="compositionally biased region" description="Pro residues" evidence="1">
    <location>
        <begin position="42"/>
        <end position="51"/>
    </location>
</feature>